<comment type="similarity">
    <text evidence="1">Belongs to the nitroreductase family.</text>
</comment>
<organism evidence="4 5">
    <name type="scientific">Oceanispirochaeta crateris</name>
    <dbReference type="NCBI Taxonomy" id="2518645"/>
    <lineage>
        <taxon>Bacteria</taxon>
        <taxon>Pseudomonadati</taxon>
        <taxon>Spirochaetota</taxon>
        <taxon>Spirochaetia</taxon>
        <taxon>Spirochaetales</taxon>
        <taxon>Spirochaetaceae</taxon>
        <taxon>Oceanispirochaeta</taxon>
    </lineage>
</organism>
<dbReference type="EMBL" id="CP036150">
    <property type="protein sequence ID" value="QEN09863.1"/>
    <property type="molecule type" value="Genomic_DNA"/>
</dbReference>
<reference evidence="4 5" key="1">
    <citation type="submission" date="2019-02" db="EMBL/GenBank/DDBJ databases">
        <title>Complete Genome Sequence and Methylome Analysis of free living Spirochaetas.</title>
        <authorList>
            <person name="Fomenkov A."/>
            <person name="Dubinina G."/>
            <person name="Leshcheva N."/>
            <person name="Mikheeva N."/>
            <person name="Grabovich M."/>
            <person name="Vincze T."/>
            <person name="Roberts R.J."/>
        </authorList>
    </citation>
    <scope>NUCLEOTIDE SEQUENCE [LARGE SCALE GENOMIC DNA]</scope>
    <source>
        <strain evidence="4 5">K2</strain>
    </source>
</reference>
<accession>A0A5C1QPE8</accession>
<sequence>MEILPEIKNRMTSRSFQNIPIPDETLERILNAGRLAPSAKNRQPWRFIVLTDPEIKEQLKQSAYGDERFSEAPVVIAVCTTNIGYRMPNGELSYPMDLSFAVSFMMIQAEHEKLNSAVITTYQEDEVKNLLTIPYSMKVVMMLLIGKAVENSDKEIRLPMNRVVSFDHW</sequence>
<evidence type="ECO:0000313" key="4">
    <source>
        <dbReference type="EMBL" id="QEN09863.1"/>
    </source>
</evidence>
<gene>
    <name evidence="4" type="ORF">EXM22_04915</name>
</gene>
<dbReference type="Pfam" id="PF00881">
    <property type="entry name" value="Nitroreductase"/>
    <property type="match status" value="1"/>
</dbReference>
<dbReference type="InterPro" id="IPR000415">
    <property type="entry name" value="Nitroreductase-like"/>
</dbReference>
<evidence type="ECO:0000313" key="5">
    <source>
        <dbReference type="Proteomes" id="UP000324209"/>
    </source>
</evidence>
<dbReference type="GO" id="GO:0016491">
    <property type="term" value="F:oxidoreductase activity"/>
    <property type="evidence" value="ECO:0007669"/>
    <property type="project" value="UniProtKB-KW"/>
</dbReference>
<name>A0A5C1QPE8_9SPIO</name>
<feature type="domain" description="Nitroreductase" evidence="3">
    <location>
        <begin position="7"/>
        <end position="64"/>
    </location>
</feature>
<dbReference type="SUPFAM" id="SSF55469">
    <property type="entry name" value="FMN-dependent nitroreductase-like"/>
    <property type="match status" value="1"/>
</dbReference>
<dbReference type="PANTHER" id="PTHR43673">
    <property type="entry name" value="NAD(P)H NITROREDUCTASE YDGI-RELATED"/>
    <property type="match status" value="1"/>
</dbReference>
<dbReference type="OrthoDB" id="9812105at2"/>
<dbReference type="PANTHER" id="PTHR43673:SF10">
    <property type="entry name" value="NADH DEHYDROGENASE_NAD(P)H NITROREDUCTASE XCC3605-RELATED"/>
    <property type="match status" value="1"/>
</dbReference>
<keyword evidence="2" id="KW-0560">Oxidoreductase</keyword>
<evidence type="ECO:0000256" key="1">
    <source>
        <dbReference type="ARBA" id="ARBA00007118"/>
    </source>
</evidence>
<keyword evidence="5" id="KW-1185">Reference proteome</keyword>
<proteinExistence type="inferred from homology"/>
<dbReference type="RefSeq" id="WP_149487931.1">
    <property type="nucleotide sequence ID" value="NZ_CP036150.1"/>
</dbReference>
<protein>
    <submittedName>
        <fullName evidence="4">Nitroreductase</fullName>
    </submittedName>
</protein>
<dbReference type="Proteomes" id="UP000324209">
    <property type="component" value="Chromosome"/>
</dbReference>
<dbReference type="Gene3D" id="3.40.109.10">
    <property type="entry name" value="NADH Oxidase"/>
    <property type="match status" value="1"/>
</dbReference>
<evidence type="ECO:0000256" key="2">
    <source>
        <dbReference type="ARBA" id="ARBA00023002"/>
    </source>
</evidence>
<dbReference type="KEGG" id="ock:EXM22_04915"/>
<dbReference type="InterPro" id="IPR029479">
    <property type="entry name" value="Nitroreductase"/>
</dbReference>
<evidence type="ECO:0000259" key="3">
    <source>
        <dbReference type="Pfam" id="PF00881"/>
    </source>
</evidence>
<dbReference type="AlphaFoldDB" id="A0A5C1QPE8"/>